<dbReference type="PANTHER" id="PTHR22870">
    <property type="entry name" value="REGULATOR OF CHROMOSOME CONDENSATION"/>
    <property type="match status" value="1"/>
</dbReference>
<sequence length="1374" mass="146120">MSSLEFSVQLEPPATDADECCRQLAAAVRQGGRASCAGGPSNFTVSCALDDVSAVASIRNAVLSGAYDRRASDVTRLRVRADRACFVEALEKKRAADAERLTPHQREVLDSLPATGDVHLRAPAGAGKTHWGLHRAHAEIERGANVLFCARNEALALFACRWIYRRCPAGLERLFVLVDPFAEGPRRALREGDALRLVSDATASFSLVVVDEAHHVYANDARRKAVESCVSPSSKRVLLSDASQGASAVAYPPAHAAELTEVVRCSQRVVAGAMAFQLGGDRKLLTASVSEDAGPPLKSFLFDAEEETRFEAYGKYCQAALVHVSTSFPGLDLHDRVCVAVPDDAFRRQLLETGAFDNYRVRTAAGASAELVGTSLVVDAIDNLDGLERLVVICCGLDAVKDETRSSLYRAVTRAHLMVVVVNEFLRGGWLEFLGSVRLKDERFDARDALERCRLSAADDAVGADVSAAVEARLSSTFPSAVVAELRLVALEALEAGAASADAAAQSAVDAWASEVAAAAAALGALGVVDEELAATVAVALRKRQEVTLEGAAARAVAKRRAERRAADARALLPPDASEPARRFIVARFVHSEAPIGTEAVRARFDEYQNIAATGARRAADLAADRSGPKGPPVDAEALAAAALERVAKLTTAEVPALSVDGAFTDAVAAADAAAVSNHIGDAVRRALEPKPGGWIFAAARGEPRLGAAARKALVVAVTDLAGGNFDDWPTKDDWPAWTRAVDKAADERAGEWAKAEALALYALDEALREAGLDADDHADLAETFVRETFLRDHTRKTLVADVQARAVALVAERKQEGESCERRLARVALALREACDARNLRPSLIAADALRKKILTAWRNGQDLQEAAAAAARSYENSDRNDAVPQTVWDPSGNRTAQASAMVKFMPFRSASQCHAIGDDAFSYVYTFLHFSLLGTVALVCKRWRAASQDPFWLPDVVCYAWGRAGVSGLEQDAPKPTLLDFSITRSVVNVVCGDEATFAVCDDGTLYHWGKRWEPDFERPVLEASREMTMTPTRVAGLADVVSVACTPSGYYHGRGRAFGYTVAAITSSGKLYTWGMNVCGQTLHARDTSSRNPADYFVSTPTEVAFGDSERTLKVAVGLEFIAVQRTWSIPLPPRDGAAVAAHLGSGGTGKSARVSWAGRFSDDWQPSELREVPELCGTKLAALTAGAFHCCALRDDGSLYVFGHEYGADESNGNLLGLGPRATRFEGERSFPHAATRVEGLPPVISVAASTYSTVAITTDGRCYSWGDCDGGALGRSSVNNDAPGLLEALRGVRACAGALSYTNGAVAAATGRVYVWGGGAWEGGIGNANGEDVSEVSWAGVPPVYACRGVSLGHKHGFLVFEKGVRGGA</sequence>
<protein>
    <recommendedName>
        <fullName evidence="5">Helicase ATP-binding domain-containing protein</fullName>
    </recommendedName>
</protein>
<accession>A0A8J2WS54</accession>
<evidence type="ECO:0000313" key="4">
    <source>
        <dbReference type="Proteomes" id="UP000789595"/>
    </source>
</evidence>
<dbReference type="SUPFAM" id="SSF52540">
    <property type="entry name" value="P-loop containing nucleoside triphosphate hydrolases"/>
    <property type="match status" value="1"/>
</dbReference>
<keyword evidence="4" id="KW-1185">Reference proteome</keyword>
<dbReference type="InterPro" id="IPR051210">
    <property type="entry name" value="Ub_ligase/GEF_domain"/>
</dbReference>
<comment type="caution">
    <text evidence="3">The sequence shown here is derived from an EMBL/GenBank/DDBJ whole genome shotgun (WGS) entry which is preliminary data.</text>
</comment>
<proteinExistence type="predicted"/>
<organism evidence="3 4">
    <name type="scientific">Pelagomonas calceolata</name>
    <dbReference type="NCBI Taxonomy" id="35677"/>
    <lineage>
        <taxon>Eukaryota</taxon>
        <taxon>Sar</taxon>
        <taxon>Stramenopiles</taxon>
        <taxon>Ochrophyta</taxon>
        <taxon>Pelagophyceae</taxon>
        <taxon>Pelagomonadales</taxon>
        <taxon>Pelagomonadaceae</taxon>
        <taxon>Pelagomonas</taxon>
    </lineage>
</organism>
<evidence type="ECO:0000256" key="2">
    <source>
        <dbReference type="PROSITE-ProRule" id="PRU00235"/>
    </source>
</evidence>
<dbReference type="OrthoDB" id="206733at2759"/>
<keyword evidence="1" id="KW-0677">Repeat</keyword>
<evidence type="ECO:0000313" key="3">
    <source>
        <dbReference type="EMBL" id="CAH0378649.1"/>
    </source>
</evidence>
<name>A0A8J2WS54_9STRA</name>
<dbReference type="InterPro" id="IPR009091">
    <property type="entry name" value="RCC1/BLIP-II"/>
</dbReference>
<dbReference type="Pfam" id="PF13540">
    <property type="entry name" value="RCC1_2"/>
    <property type="match status" value="3"/>
</dbReference>
<feature type="repeat" description="RCC1" evidence="2">
    <location>
        <begin position="1316"/>
        <end position="1368"/>
    </location>
</feature>
<dbReference type="PROSITE" id="PS50012">
    <property type="entry name" value="RCC1_3"/>
    <property type="match status" value="1"/>
</dbReference>
<dbReference type="InterPro" id="IPR000408">
    <property type="entry name" value="Reg_chr_condens"/>
</dbReference>
<evidence type="ECO:0008006" key="5">
    <source>
        <dbReference type="Google" id="ProtNLM"/>
    </source>
</evidence>
<dbReference type="SUPFAM" id="SSF50985">
    <property type="entry name" value="RCC1/BLIP-II"/>
    <property type="match status" value="2"/>
</dbReference>
<dbReference type="Proteomes" id="UP000789595">
    <property type="component" value="Unassembled WGS sequence"/>
</dbReference>
<evidence type="ECO:0000256" key="1">
    <source>
        <dbReference type="ARBA" id="ARBA00022737"/>
    </source>
</evidence>
<gene>
    <name evidence="3" type="ORF">PECAL_6P02450</name>
</gene>
<reference evidence="3" key="1">
    <citation type="submission" date="2021-11" db="EMBL/GenBank/DDBJ databases">
        <authorList>
            <consortium name="Genoscope - CEA"/>
            <person name="William W."/>
        </authorList>
    </citation>
    <scope>NUCLEOTIDE SEQUENCE</scope>
</reference>
<dbReference type="EMBL" id="CAKKNE010000006">
    <property type="protein sequence ID" value="CAH0378649.1"/>
    <property type="molecule type" value="Genomic_DNA"/>
</dbReference>
<dbReference type="InterPro" id="IPR027417">
    <property type="entry name" value="P-loop_NTPase"/>
</dbReference>
<dbReference type="Gene3D" id="2.130.10.30">
    <property type="entry name" value="Regulator of chromosome condensation 1/beta-lactamase-inhibitor protein II"/>
    <property type="match status" value="2"/>
</dbReference>
<dbReference type="PANTHER" id="PTHR22870:SF408">
    <property type="entry name" value="OS09G0560450 PROTEIN"/>
    <property type="match status" value="1"/>
</dbReference>
<dbReference type="Gene3D" id="3.40.50.300">
    <property type="entry name" value="P-loop containing nucleotide triphosphate hydrolases"/>
    <property type="match status" value="1"/>
</dbReference>